<evidence type="ECO:0000256" key="16">
    <source>
        <dbReference type="SAM" id="SignalP"/>
    </source>
</evidence>
<dbReference type="RefSeq" id="WP_354194021.1">
    <property type="nucleotide sequence ID" value="NZ_JBEPML010000005.1"/>
</dbReference>
<feature type="signal peptide" evidence="16">
    <location>
        <begin position="1"/>
        <end position="41"/>
    </location>
</feature>
<keyword evidence="10 13" id="KW-0472">Membrane</keyword>
<protein>
    <submittedName>
        <fullName evidence="18">Hemoglobin/transferrin/lactoferrin receptor protein</fullName>
    </submittedName>
</protein>
<dbReference type="PANTHER" id="PTHR30069">
    <property type="entry name" value="TONB-DEPENDENT OUTER MEMBRANE RECEPTOR"/>
    <property type="match status" value="1"/>
</dbReference>
<dbReference type="Gene3D" id="2.170.130.10">
    <property type="entry name" value="TonB-dependent receptor, plug domain"/>
    <property type="match status" value="1"/>
</dbReference>
<evidence type="ECO:0000256" key="11">
    <source>
        <dbReference type="ARBA" id="ARBA00023170"/>
    </source>
</evidence>
<dbReference type="Gene3D" id="3.55.50.30">
    <property type="match status" value="1"/>
</dbReference>
<dbReference type="InterPro" id="IPR036942">
    <property type="entry name" value="Beta-barrel_TonB_sf"/>
</dbReference>
<dbReference type="InterPro" id="IPR012910">
    <property type="entry name" value="Plug_dom"/>
</dbReference>
<keyword evidence="8" id="KW-0408">Iron</keyword>
<feature type="domain" description="Secretin/TonB short N-terminal" evidence="17">
    <location>
        <begin position="69"/>
        <end position="120"/>
    </location>
</feature>
<evidence type="ECO:0000256" key="2">
    <source>
        <dbReference type="ARBA" id="ARBA00009810"/>
    </source>
</evidence>
<dbReference type="SUPFAM" id="SSF56935">
    <property type="entry name" value="Porins"/>
    <property type="match status" value="1"/>
</dbReference>
<gene>
    <name evidence="18" type="ORF">ABID37_001905</name>
</gene>
<evidence type="ECO:0000256" key="12">
    <source>
        <dbReference type="ARBA" id="ARBA00023237"/>
    </source>
</evidence>
<evidence type="ECO:0000313" key="19">
    <source>
        <dbReference type="Proteomes" id="UP001549076"/>
    </source>
</evidence>
<dbReference type="Pfam" id="PF07660">
    <property type="entry name" value="STN"/>
    <property type="match status" value="1"/>
</dbReference>
<evidence type="ECO:0000256" key="7">
    <source>
        <dbReference type="ARBA" id="ARBA00022729"/>
    </source>
</evidence>
<dbReference type="InterPro" id="IPR010917">
    <property type="entry name" value="TonB_rcpt_CS"/>
</dbReference>
<keyword evidence="6 13" id="KW-0812">Transmembrane</keyword>
<evidence type="ECO:0000256" key="6">
    <source>
        <dbReference type="ARBA" id="ARBA00022692"/>
    </source>
</evidence>
<evidence type="ECO:0000256" key="15">
    <source>
        <dbReference type="RuleBase" id="RU003357"/>
    </source>
</evidence>
<evidence type="ECO:0000256" key="10">
    <source>
        <dbReference type="ARBA" id="ARBA00023136"/>
    </source>
</evidence>
<evidence type="ECO:0000256" key="3">
    <source>
        <dbReference type="ARBA" id="ARBA00022448"/>
    </source>
</evidence>
<keyword evidence="5" id="KW-0406">Ion transport</keyword>
<keyword evidence="5" id="KW-0410">Iron transport</keyword>
<dbReference type="EMBL" id="JBEPML010000005">
    <property type="protein sequence ID" value="MET3791697.1"/>
    <property type="molecule type" value="Genomic_DNA"/>
</dbReference>
<evidence type="ECO:0000256" key="5">
    <source>
        <dbReference type="ARBA" id="ARBA00022496"/>
    </source>
</evidence>
<organism evidence="18 19">
    <name type="scientific">Aquamicrobium terrae</name>
    <dbReference type="NCBI Taxonomy" id="1324945"/>
    <lineage>
        <taxon>Bacteria</taxon>
        <taxon>Pseudomonadati</taxon>
        <taxon>Pseudomonadota</taxon>
        <taxon>Alphaproteobacteria</taxon>
        <taxon>Hyphomicrobiales</taxon>
        <taxon>Phyllobacteriaceae</taxon>
        <taxon>Aquamicrobium</taxon>
    </lineage>
</organism>
<dbReference type="InterPro" id="IPR011662">
    <property type="entry name" value="Secretin/TonB_short_N"/>
</dbReference>
<evidence type="ECO:0000313" key="18">
    <source>
        <dbReference type="EMBL" id="MET3791697.1"/>
    </source>
</evidence>
<dbReference type="CDD" id="cd01347">
    <property type="entry name" value="ligand_gated_channel"/>
    <property type="match status" value="1"/>
</dbReference>
<keyword evidence="7 16" id="KW-0732">Signal</keyword>
<evidence type="ECO:0000259" key="17">
    <source>
        <dbReference type="SMART" id="SM00965"/>
    </source>
</evidence>
<dbReference type="InterPro" id="IPR000531">
    <property type="entry name" value="Beta-barrel_TonB"/>
</dbReference>
<keyword evidence="19" id="KW-1185">Reference proteome</keyword>
<evidence type="ECO:0000256" key="13">
    <source>
        <dbReference type="PROSITE-ProRule" id="PRU01360"/>
    </source>
</evidence>
<proteinExistence type="inferred from homology"/>
<sequence>MRKVASGQGWHYGFRRFRAGLLGSAALLLAAGACGTGVAHAQAARTVSVNVRAQDLGAALTIFADQAGLRLLLPSGVVAGRTSPALSGTMTREEALSRLLAGTGLSYRFTSADTVTIGDRVSAAHAPVDAQGALVLDPVDVVGTGGADAPYRTPASVNHISREELDRTGGTSTSDIFRNTPGVIAADGRNSPAIEVNIRGVQGMNRTPVRVDGTLQNVPVYLGYFGASNRTYVDPDLLAGIDITKGPGAGADGAGSIGGVINMRTLDADDIIKEGKDWGIRLRGSVSSNSVSAPPIGTFDKRIGAPGLFDIASGHGSIVAARRFGDAEIVAGLARRKQGNYFTGRHGPDTILEETTEGSFQEHQITAVKRDSEIVNSQREVLSAYVKGKASFDGGHSVEASYVYYDSDFGEVMPSQVSRFGWDFVGQQEPNQVTAHRLIAKYGYKPDDSDLIDLRFNVWGTLLDQKTRSATPVIWDPNTLPINSRSIVPIDTYMVGSEISNTSSFHSDYGDLTLNYGASYLLEDTKPLDEGNWYLPQNGRRHEGSAFARFDYAPLDWLSFNGGLRYTAYKTKDRVSYRNYPQYEQYFLDEYGISRNALDGSGWSPHLGVVLTPVDSVQLFANYTTGYRGPSLTEANFKYDFFPNPYLKAERSQNWELGANVLKDDVFVPGDKLRLKVAYFDNTIKDYIARGTFTKASYPWLGMLIPYNMGAAKFAGTEASASYDAGSWFVEANGIRYSRIAFCDGVAGYGAGLPVAGCVNHSLPEDYSTNYIPPEYTLSGTLGVRLFDERLTIGARVSKVGKRAISAPSSLDGGLIMPKKLWAPYTVVDAFASYKVNDSVTVSFSGENLTNRFYMDAMSLAAVPAPGRTFRASVTTNF</sequence>
<accession>A0ABV2N0Q1</accession>
<evidence type="ECO:0000256" key="8">
    <source>
        <dbReference type="ARBA" id="ARBA00023004"/>
    </source>
</evidence>
<keyword evidence="3 13" id="KW-0813">Transport</keyword>
<dbReference type="InterPro" id="IPR039426">
    <property type="entry name" value="TonB-dep_rcpt-like"/>
</dbReference>
<dbReference type="Gene3D" id="2.40.170.20">
    <property type="entry name" value="TonB-dependent receptor, beta-barrel domain"/>
    <property type="match status" value="1"/>
</dbReference>
<comment type="similarity">
    <text evidence="2 13 15">Belongs to the TonB-dependent receptor family.</text>
</comment>
<dbReference type="SMART" id="SM00965">
    <property type="entry name" value="STN"/>
    <property type="match status" value="1"/>
</dbReference>
<keyword evidence="12 13" id="KW-0998">Cell outer membrane</keyword>
<dbReference type="PROSITE" id="PS01156">
    <property type="entry name" value="TONB_DEPENDENT_REC_2"/>
    <property type="match status" value="1"/>
</dbReference>
<dbReference type="Pfam" id="PF07715">
    <property type="entry name" value="Plug"/>
    <property type="match status" value="1"/>
</dbReference>
<evidence type="ECO:0000256" key="4">
    <source>
        <dbReference type="ARBA" id="ARBA00022452"/>
    </source>
</evidence>
<keyword evidence="11 18" id="KW-0675">Receptor</keyword>
<dbReference type="Pfam" id="PF00593">
    <property type="entry name" value="TonB_dep_Rec_b-barrel"/>
    <property type="match status" value="1"/>
</dbReference>
<keyword evidence="4 13" id="KW-1134">Transmembrane beta strand</keyword>
<name>A0ABV2N0Q1_9HYPH</name>
<dbReference type="PROSITE" id="PS52016">
    <property type="entry name" value="TONB_DEPENDENT_REC_3"/>
    <property type="match status" value="1"/>
</dbReference>
<evidence type="ECO:0000256" key="1">
    <source>
        <dbReference type="ARBA" id="ARBA00004571"/>
    </source>
</evidence>
<feature type="short sequence motif" description="TonB C-terminal box" evidence="14">
    <location>
        <begin position="861"/>
        <end position="878"/>
    </location>
</feature>
<feature type="chain" id="PRO_5046711003" evidence="16">
    <location>
        <begin position="42"/>
        <end position="878"/>
    </location>
</feature>
<dbReference type="InterPro" id="IPR037066">
    <property type="entry name" value="Plug_dom_sf"/>
</dbReference>
<comment type="caution">
    <text evidence="18">The sequence shown here is derived from an EMBL/GenBank/DDBJ whole genome shotgun (WGS) entry which is preliminary data.</text>
</comment>
<evidence type="ECO:0000256" key="14">
    <source>
        <dbReference type="PROSITE-ProRule" id="PRU10144"/>
    </source>
</evidence>
<keyword evidence="9 15" id="KW-0798">TonB box</keyword>
<dbReference type="PROSITE" id="PS51257">
    <property type="entry name" value="PROKAR_LIPOPROTEIN"/>
    <property type="match status" value="1"/>
</dbReference>
<comment type="subcellular location">
    <subcellularLocation>
        <location evidence="1 13">Cell outer membrane</location>
        <topology evidence="1 13">Multi-pass membrane protein</topology>
    </subcellularLocation>
</comment>
<dbReference type="Proteomes" id="UP001549076">
    <property type="component" value="Unassembled WGS sequence"/>
</dbReference>
<reference evidence="18 19" key="1">
    <citation type="submission" date="2024-06" db="EMBL/GenBank/DDBJ databases">
        <title>Genomic Encyclopedia of Type Strains, Phase IV (KMG-IV): sequencing the most valuable type-strain genomes for metagenomic binning, comparative biology and taxonomic classification.</title>
        <authorList>
            <person name="Goeker M."/>
        </authorList>
    </citation>
    <scope>NUCLEOTIDE SEQUENCE [LARGE SCALE GENOMIC DNA]</scope>
    <source>
        <strain evidence="18 19">DSM 27865</strain>
    </source>
</reference>
<dbReference type="PANTHER" id="PTHR30069:SF41">
    <property type="entry name" value="HEME_HEMOPEXIN UTILIZATION PROTEIN C"/>
    <property type="match status" value="1"/>
</dbReference>
<evidence type="ECO:0000256" key="9">
    <source>
        <dbReference type="ARBA" id="ARBA00023077"/>
    </source>
</evidence>